<gene>
    <name evidence="7" type="primary">tauD</name>
    <name evidence="7" type="ordered locus">CFU_2056</name>
</gene>
<dbReference type="PANTHER" id="PTHR30468">
    <property type="entry name" value="ALPHA-KETOGLUTARATE-DEPENDENT SULFONATE DIOXYGENASE"/>
    <property type="match status" value="1"/>
</dbReference>
<comment type="similarity">
    <text evidence="1">Belongs to the TfdA dioxygenase family.</text>
</comment>
<dbReference type="InterPro" id="IPR042098">
    <property type="entry name" value="TauD-like_sf"/>
</dbReference>
<keyword evidence="4 7" id="KW-0560">Oxidoreductase</keyword>
<dbReference type="RefSeq" id="WP_014006039.1">
    <property type="nucleotide sequence ID" value="NC_015856.1"/>
</dbReference>
<organism evidence="7 8">
    <name type="scientific">Collimonas fungivorans (strain Ter331)</name>
    <dbReference type="NCBI Taxonomy" id="1005048"/>
    <lineage>
        <taxon>Bacteria</taxon>
        <taxon>Pseudomonadati</taxon>
        <taxon>Pseudomonadota</taxon>
        <taxon>Betaproteobacteria</taxon>
        <taxon>Burkholderiales</taxon>
        <taxon>Oxalobacteraceae</taxon>
        <taxon>Collimonas</taxon>
    </lineage>
</organism>
<evidence type="ECO:0000313" key="8">
    <source>
        <dbReference type="Proteomes" id="UP000008392"/>
    </source>
</evidence>
<dbReference type="EC" id="1.14.11.17" evidence="7"/>
<protein>
    <submittedName>
        <fullName evidence="7">Alpha-ketoglutarate-dependent taurine dioxygenase</fullName>
        <ecNumber evidence="7">1.14.11.17</ecNumber>
    </submittedName>
</protein>
<reference evidence="7 8" key="2">
    <citation type="journal article" date="2006" name="J. Microbiol. Methods">
        <title>Genomic flank-sequencing of plasposon insertion sites for rapid identification of functional genes.</title>
        <authorList>
            <person name="Leveau J.H."/>
            <person name="Gerards S."/>
            <person name="Fritsche K."/>
            <person name="Zondag G."/>
            <person name="van Veen J.A."/>
        </authorList>
    </citation>
    <scope>NUCLEOTIDE SEQUENCE [LARGE SCALE GENOMIC DNA]</scope>
    <source>
        <strain evidence="7 8">Ter331</strain>
    </source>
</reference>
<evidence type="ECO:0000256" key="1">
    <source>
        <dbReference type="ARBA" id="ARBA00005896"/>
    </source>
</evidence>
<dbReference type="InterPro" id="IPR003819">
    <property type="entry name" value="TauD/TfdA-like"/>
</dbReference>
<reference evidence="7 8" key="3">
    <citation type="journal article" date="2008" name="FEMS Microbiol. Ecol.">
        <title>Identification and characterization of genes underlying chitinolysis in Collimonas fungivorans Ter331.</title>
        <authorList>
            <person name="Fritsche K."/>
            <person name="de Boer W."/>
            <person name="Gerards S."/>
            <person name="van den Berg M."/>
            <person name="van Veen J.A."/>
            <person name="Leveau J.H."/>
        </authorList>
    </citation>
    <scope>NUCLEOTIDE SEQUENCE [LARGE SCALE GENOMIC DNA]</scope>
    <source>
        <strain evidence="7 8">Ter331</strain>
    </source>
</reference>
<dbReference type="EMBL" id="CP002745">
    <property type="protein sequence ID" value="AEK61886.1"/>
    <property type="molecule type" value="Genomic_DNA"/>
</dbReference>
<evidence type="ECO:0000256" key="2">
    <source>
        <dbReference type="ARBA" id="ARBA00022723"/>
    </source>
</evidence>
<evidence type="ECO:0000259" key="6">
    <source>
        <dbReference type="Pfam" id="PF02668"/>
    </source>
</evidence>
<reference evidence="7 8" key="4">
    <citation type="journal article" date="2010" name="Environ. Microbiol.">
        <title>The bacterial genus Collimonas: mycophagy, weathering and other adaptive solutions to life in oligotrophic soil environments.</title>
        <authorList>
            <person name="Leveau J.H."/>
            <person name="Uroz S."/>
            <person name="de Boer W."/>
        </authorList>
    </citation>
    <scope>NUCLEOTIDE SEQUENCE [LARGE SCALE GENOMIC DNA]</scope>
    <source>
        <strain evidence="7 8">Ter331</strain>
    </source>
</reference>
<reference evidence="7 8" key="5">
    <citation type="journal article" date="2011" name="ISME J.">
        <title>Dual transcriptional profiling of a bacterial/fungal confrontation: Collimonas fungivorans versus Aspergillus niger.</title>
        <authorList>
            <person name="Mela F."/>
            <person name="Fritsche K."/>
            <person name="de Boer W."/>
            <person name="van Veen J.A."/>
            <person name="de Graaff L.H."/>
            <person name="van den Berg M."/>
            <person name="Leveau J.H."/>
        </authorList>
    </citation>
    <scope>NUCLEOTIDE SEQUENCE [LARGE SCALE GENOMIC DNA]</scope>
    <source>
        <strain evidence="7 8">Ter331</strain>
    </source>
</reference>
<feature type="domain" description="TauD/TfdA-like" evidence="6">
    <location>
        <begin position="24"/>
        <end position="295"/>
    </location>
</feature>
<reference evidence="8" key="6">
    <citation type="submission" date="2011-05" db="EMBL/GenBank/DDBJ databases">
        <title>Complete sequence of Collimonas fungivorans Ter331.</title>
        <authorList>
            <person name="Leveau J.H."/>
        </authorList>
    </citation>
    <scope>NUCLEOTIDE SEQUENCE [LARGE SCALE GENOMIC DNA]</scope>
    <source>
        <strain evidence="8">Ter331</strain>
    </source>
</reference>
<dbReference type="InterPro" id="IPR051323">
    <property type="entry name" value="AtsK-like"/>
</dbReference>
<dbReference type="eggNOG" id="COG2175">
    <property type="taxonomic scope" value="Bacteria"/>
</dbReference>
<dbReference type="SUPFAM" id="SSF51197">
    <property type="entry name" value="Clavaminate synthase-like"/>
    <property type="match status" value="1"/>
</dbReference>
<dbReference type="Gene3D" id="3.60.130.10">
    <property type="entry name" value="Clavaminate synthase-like"/>
    <property type="match status" value="1"/>
</dbReference>
<name>G0ABT0_COLFT</name>
<keyword evidence="5" id="KW-0408">Iron</keyword>
<dbReference type="PANTHER" id="PTHR30468:SF1">
    <property type="entry name" value="ALPHA-KETOGLUTARATE-DEPENDENT SULFONATE DIOXYGENASE"/>
    <property type="match status" value="1"/>
</dbReference>
<sequence length="302" mass="34221">MPIASTLSLLPSPSPAAASQLFDIRPIEGPLGAEITGLDLQLPVSAEDLARIRAALVRHGLLVFREQRITPQQHVAFSRRFGPLQVHVLNRFHLQGYPEILIVSNVIEDGKPIGLVDAGADWHSDLSYMPKPSLGSLLHAQELPAEQGDTSFANMFLAYETLPADVRQTLEGRRAVHSYVYRYRRLQKLSPWRADLTQKQIDEVPEVEHPVIRVHPESGRKALFVSEGFTSHIVGLPKDESDALLRYLHEHTIRAENVYRHQWRAHDMVFWDNRSTVHYAPITPQHLRRTLYRTTVEGDVPA</sequence>
<dbReference type="GO" id="GO:0046872">
    <property type="term" value="F:metal ion binding"/>
    <property type="evidence" value="ECO:0007669"/>
    <property type="project" value="UniProtKB-KW"/>
</dbReference>
<dbReference type="GO" id="GO:0005737">
    <property type="term" value="C:cytoplasm"/>
    <property type="evidence" value="ECO:0007669"/>
    <property type="project" value="TreeGrafter"/>
</dbReference>
<dbReference type="GO" id="GO:0006790">
    <property type="term" value="P:sulfur compound metabolic process"/>
    <property type="evidence" value="ECO:0007669"/>
    <property type="project" value="TreeGrafter"/>
</dbReference>
<proteinExistence type="inferred from homology"/>
<evidence type="ECO:0000256" key="3">
    <source>
        <dbReference type="ARBA" id="ARBA00022964"/>
    </source>
</evidence>
<evidence type="ECO:0000256" key="5">
    <source>
        <dbReference type="ARBA" id="ARBA00023004"/>
    </source>
</evidence>
<dbReference type="Proteomes" id="UP000008392">
    <property type="component" value="Chromosome"/>
</dbReference>
<accession>G0ABT0</accession>
<dbReference type="Pfam" id="PF02668">
    <property type="entry name" value="TauD"/>
    <property type="match status" value="1"/>
</dbReference>
<dbReference type="GO" id="GO:0000908">
    <property type="term" value="F:taurine dioxygenase activity"/>
    <property type="evidence" value="ECO:0007669"/>
    <property type="project" value="UniProtKB-EC"/>
</dbReference>
<keyword evidence="3 7" id="KW-0223">Dioxygenase</keyword>
<evidence type="ECO:0000256" key="4">
    <source>
        <dbReference type="ARBA" id="ARBA00023002"/>
    </source>
</evidence>
<dbReference type="STRING" id="1005048.CFU_2056"/>
<dbReference type="AlphaFoldDB" id="G0ABT0"/>
<evidence type="ECO:0000313" key="7">
    <source>
        <dbReference type="EMBL" id="AEK61886.1"/>
    </source>
</evidence>
<dbReference type="KEGG" id="cfu:CFU_2056"/>
<dbReference type="HOGENOM" id="CLU_036005_2_0_4"/>
<keyword evidence="2" id="KW-0479">Metal-binding</keyword>
<reference evidence="7 8" key="1">
    <citation type="journal article" date="2004" name="Environ. Microbiol.">
        <title>Phylogeny-function analysis of (meta)genomic libraries: screening for expression of ribosomal RNA genes by large-insert library fluorescent in situ hybridization (LIL-FISH).</title>
        <authorList>
            <person name="Leveau J.H."/>
            <person name="Gerards S."/>
            <person name="de Boer W."/>
            <person name="van Veen J.A."/>
        </authorList>
    </citation>
    <scope>NUCLEOTIDE SEQUENCE [LARGE SCALE GENOMIC DNA]</scope>
    <source>
        <strain evidence="7 8">Ter331</strain>
    </source>
</reference>
<keyword evidence="8" id="KW-1185">Reference proteome</keyword>